<keyword evidence="7" id="KW-1003">Cell membrane</keyword>
<dbReference type="InterPro" id="IPR008154">
    <property type="entry name" value="Amyloid_glyco_extra"/>
</dbReference>
<dbReference type="InterPro" id="IPR015849">
    <property type="entry name" value="Amyloid_glyco_heparin-bd"/>
</dbReference>
<name>A0ABQ9TXG5_SAGOE</name>
<dbReference type="Gene3D" id="3.90.570.10">
    <property type="entry name" value="Amyloidogenic glycoprotein, heparin-binding domain"/>
    <property type="match status" value="1"/>
</dbReference>
<comment type="caution">
    <text evidence="9">The sequence shown here is derived from an EMBL/GenBank/DDBJ whole genome shotgun (WGS) entry which is preliminary data.</text>
</comment>
<proteinExistence type="inferred from homology"/>
<keyword evidence="5" id="KW-0472">Membrane</keyword>
<feature type="non-terminal residue" evidence="9">
    <location>
        <position position="1"/>
    </location>
</feature>
<dbReference type="PANTHER" id="PTHR23103">
    <property type="entry name" value="ALZHEIMER'S DISEASE BETA-AMYLOID RELATED"/>
    <property type="match status" value="1"/>
</dbReference>
<accession>A0ABQ9TXG5</accession>
<dbReference type="PROSITE" id="PS51869">
    <property type="entry name" value="APP_E1"/>
    <property type="match status" value="1"/>
</dbReference>
<dbReference type="Pfam" id="PF02177">
    <property type="entry name" value="APP_N"/>
    <property type="match status" value="1"/>
</dbReference>
<feature type="disulfide bond" evidence="6">
    <location>
        <begin position="23"/>
        <end position="30"/>
    </location>
</feature>
<dbReference type="Proteomes" id="UP001266305">
    <property type="component" value="Unassembled WGS sequence"/>
</dbReference>
<feature type="region of interest" description="GFLD subdomain" evidence="6">
    <location>
        <begin position="1"/>
        <end position="47"/>
    </location>
</feature>
<dbReference type="PANTHER" id="PTHR23103:SF7">
    <property type="entry name" value="AMYLOID-BETA PRECURSOR PROTEIN"/>
    <property type="match status" value="1"/>
</dbReference>
<evidence type="ECO:0000256" key="7">
    <source>
        <dbReference type="RuleBase" id="RU367156"/>
    </source>
</evidence>
<comment type="subcellular location">
    <subcellularLocation>
        <location evidence="1 7">Cell membrane</location>
        <topology evidence="1 7">Single-pass type I membrane protein</topology>
    </subcellularLocation>
</comment>
<gene>
    <name evidence="9" type="ORF">P7K49_032154</name>
</gene>
<evidence type="ECO:0000256" key="6">
    <source>
        <dbReference type="PROSITE-ProRule" id="PRU01217"/>
    </source>
</evidence>
<dbReference type="EMBL" id="JASSZA010000018">
    <property type="protein sequence ID" value="KAK2089488.1"/>
    <property type="molecule type" value="Genomic_DNA"/>
</dbReference>
<dbReference type="SUPFAM" id="SSF56491">
    <property type="entry name" value="A heparin-binding domain"/>
    <property type="match status" value="1"/>
</dbReference>
<evidence type="ECO:0000256" key="2">
    <source>
        <dbReference type="ARBA" id="ARBA00022692"/>
    </source>
</evidence>
<dbReference type="InterPro" id="IPR008155">
    <property type="entry name" value="Amyloid_glyco"/>
</dbReference>
<protein>
    <recommendedName>
        <fullName evidence="7">Amyloid-beta A4 protein</fullName>
    </recommendedName>
</protein>
<sequence>VYPELQITNVVEANQPVTIQNWCKRDRKQCKTHPHIVIPYRCLGEPASRGA</sequence>
<evidence type="ECO:0000313" key="9">
    <source>
        <dbReference type="EMBL" id="KAK2089488.1"/>
    </source>
</evidence>
<feature type="non-terminal residue" evidence="9">
    <location>
        <position position="51"/>
    </location>
</feature>
<evidence type="ECO:0000256" key="4">
    <source>
        <dbReference type="ARBA" id="ARBA00023008"/>
    </source>
</evidence>
<evidence type="ECO:0000259" key="8">
    <source>
        <dbReference type="PROSITE" id="PS51869"/>
    </source>
</evidence>
<comment type="function">
    <text evidence="7">Functions as a cell surface receptor and performs physiological functions on the surface of neurons relevant to neurite growth, neuronal adhesion and axonogenesis.</text>
</comment>
<reference evidence="9 10" key="1">
    <citation type="submission" date="2023-05" db="EMBL/GenBank/DDBJ databases">
        <title>B98-5 Cell Line De Novo Hybrid Assembly: An Optical Mapping Approach.</title>
        <authorList>
            <person name="Kananen K."/>
            <person name="Auerbach J.A."/>
            <person name="Kautto E."/>
            <person name="Blachly J.S."/>
        </authorList>
    </citation>
    <scope>NUCLEOTIDE SEQUENCE [LARGE SCALE GENOMIC DNA]</scope>
    <source>
        <strain evidence="9">B95-8</strain>
        <tissue evidence="9">Cell line</tissue>
    </source>
</reference>
<keyword evidence="4" id="KW-0186">Copper</keyword>
<keyword evidence="6" id="KW-1015">Disulfide bond</keyword>
<keyword evidence="10" id="KW-1185">Reference proteome</keyword>
<feature type="domain" description="E1" evidence="8">
    <location>
        <begin position="1"/>
        <end position="51"/>
    </location>
</feature>
<evidence type="ECO:0000256" key="5">
    <source>
        <dbReference type="ARBA" id="ARBA00023136"/>
    </source>
</evidence>
<dbReference type="InterPro" id="IPR036454">
    <property type="entry name" value="Amyloid_glyco_heparin-bd_sf"/>
</dbReference>
<keyword evidence="2" id="KW-0812">Transmembrane</keyword>
<keyword evidence="7" id="KW-0034">Amyloid</keyword>
<evidence type="ECO:0000256" key="3">
    <source>
        <dbReference type="ARBA" id="ARBA00022989"/>
    </source>
</evidence>
<comment type="caution">
    <text evidence="6">Lacks conserved residue(s) required for the propagation of feature annotation.</text>
</comment>
<comment type="similarity">
    <text evidence="6 7">Belongs to the APP family.</text>
</comment>
<evidence type="ECO:0000256" key="1">
    <source>
        <dbReference type="ARBA" id="ARBA00004251"/>
    </source>
</evidence>
<evidence type="ECO:0000313" key="10">
    <source>
        <dbReference type="Proteomes" id="UP001266305"/>
    </source>
</evidence>
<keyword evidence="3" id="KW-1133">Transmembrane helix</keyword>
<organism evidence="9 10">
    <name type="scientific">Saguinus oedipus</name>
    <name type="common">Cotton-top tamarin</name>
    <name type="synonym">Oedipomidas oedipus</name>
    <dbReference type="NCBI Taxonomy" id="9490"/>
    <lineage>
        <taxon>Eukaryota</taxon>
        <taxon>Metazoa</taxon>
        <taxon>Chordata</taxon>
        <taxon>Craniata</taxon>
        <taxon>Vertebrata</taxon>
        <taxon>Euteleostomi</taxon>
        <taxon>Mammalia</taxon>
        <taxon>Eutheria</taxon>
        <taxon>Euarchontoglires</taxon>
        <taxon>Primates</taxon>
        <taxon>Haplorrhini</taxon>
        <taxon>Platyrrhini</taxon>
        <taxon>Cebidae</taxon>
        <taxon>Callitrichinae</taxon>
        <taxon>Saguinus</taxon>
    </lineage>
</organism>